<sequence>MKLTTKLKLLVSAAVIAVSANSVTVNAEELIRLSTYVNEVDIRHEGFQHFASLIAEKTEGRVRMEIFPSATLNGWSEGIDAVLGGVADVSHISYDDRLPCYRAGAFYPASVNLENQIELDEEMTEILSEEAAKAGLVNIFSSNYSYDQEWWFQKENVNLNKLNGLQVRSIGPLVSEMIEGWGGSPVFVSPKEVFQSAERGVVDGINMGVATYSSWKLWTVMPHMINADLFYGNVMYMMNKNKFDSLSAADQQAILDASRETQKWLKPRYEAWVNESVGDAVMKGGGSARSLTEEERDMLLASIQPFWDKELTNTCGKETADKIRALLAKHRQ</sequence>
<dbReference type="PANTHER" id="PTHR33376">
    <property type="match status" value="1"/>
</dbReference>
<feature type="signal peptide" evidence="4">
    <location>
        <begin position="1"/>
        <end position="27"/>
    </location>
</feature>
<accession>A0A0H2MGL5</accession>
<evidence type="ECO:0000256" key="3">
    <source>
        <dbReference type="ARBA" id="ARBA00022729"/>
    </source>
</evidence>
<organism evidence="5 6">
    <name type="scientific">Kiloniella spongiae</name>
    <dbReference type="NCBI Taxonomy" id="1489064"/>
    <lineage>
        <taxon>Bacteria</taxon>
        <taxon>Pseudomonadati</taxon>
        <taxon>Pseudomonadota</taxon>
        <taxon>Alphaproteobacteria</taxon>
        <taxon>Rhodospirillales</taxon>
        <taxon>Kiloniellaceae</taxon>
        <taxon>Kiloniella</taxon>
    </lineage>
</organism>
<evidence type="ECO:0000256" key="1">
    <source>
        <dbReference type="ARBA" id="ARBA00009023"/>
    </source>
</evidence>
<dbReference type="Pfam" id="PF03480">
    <property type="entry name" value="DctP"/>
    <property type="match status" value="1"/>
</dbReference>
<reference evidence="5 6" key="1">
    <citation type="submission" date="2015-03" db="EMBL/GenBank/DDBJ databases">
        <title>Genome Sequence of Kiloniella spongiae MEBiC09566, isolated from a marine sponge.</title>
        <authorList>
            <person name="Shao Z."/>
            <person name="Wang L."/>
            <person name="Li X."/>
        </authorList>
    </citation>
    <scope>NUCLEOTIDE SEQUENCE [LARGE SCALE GENOMIC DNA]</scope>
    <source>
        <strain evidence="5 6">MEBiC09566</strain>
    </source>
</reference>
<keyword evidence="3 4" id="KW-0732">Signal</keyword>
<dbReference type="Proteomes" id="UP000035444">
    <property type="component" value="Unassembled WGS sequence"/>
</dbReference>
<name>A0A0H2MGL5_9PROT</name>
<dbReference type="OrthoDB" id="7822595at2"/>
<dbReference type="PANTHER" id="PTHR33376:SF7">
    <property type="entry name" value="C4-DICARBOXYLATE-BINDING PROTEIN DCTB"/>
    <property type="match status" value="1"/>
</dbReference>
<comment type="similarity">
    <text evidence="1">Belongs to the bacterial solute-binding protein 7 family.</text>
</comment>
<dbReference type="PATRIC" id="fig|1489064.4.peg.2276"/>
<dbReference type="GO" id="GO:0055085">
    <property type="term" value="P:transmembrane transport"/>
    <property type="evidence" value="ECO:0007669"/>
    <property type="project" value="InterPro"/>
</dbReference>
<dbReference type="Gene3D" id="3.40.190.170">
    <property type="entry name" value="Bacterial extracellular solute-binding protein, family 7"/>
    <property type="match status" value="1"/>
</dbReference>
<feature type="chain" id="PRO_5002597520" evidence="4">
    <location>
        <begin position="28"/>
        <end position="332"/>
    </location>
</feature>
<proteinExistence type="inferred from homology"/>
<evidence type="ECO:0000313" key="6">
    <source>
        <dbReference type="Proteomes" id="UP000035444"/>
    </source>
</evidence>
<gene>
    <name evidence="5" type="ORF">WH96_05325</name>
</gene>
<evidence type="ECO:0000256" key="2">
    <source>
        <dbReference type="ARBA" id="ARBA00022448"/>
    </source>
</evidence>
<dbReference type="AlphaFoldDB" id="A0A0H2MGL5"/>
<keyword evidence="2" id="KW-0813">Transport</keyword>
<protein>
    <submittedName>
        <fullName evidence="5">C4-dicarboxylate ABC transporter substrate-binding protein</fullName>
    </submittedName>
</protein>
<evidence type="ECO:0000313" key="5">
    <source>
        <dbReference type="EMBL" id="KLN61729.1"/>
    </source>
</evidence>
<dbReference type="STRING" id="1489064.WH96_05325"/>
<dbReference type="EMBL" id="LAQL01000003">
    <property type="protein sequence ID" value="KLN61729.1"/>
    <property type="molecule type" value="Genomic_DNA"/>
</dbReference>
<dbReference type="InterPro" id="IPR018389">
    <property type="entry name" value="DctP_fam"/>
</dbReference>
<comment type="caution">
    <text evidence="5">The sequence shown here is derived from an EMBL/GenBank/DDBJ whole genome shotgun (WGS) entry which is preliminary data.</text>
</comment>
<dbReference type="RefSeq" id="WP_047763065.1">
    <property type="nucleotide sequence ID" value="NZ_LAQL01000003.1"/>
</dbReference>
<dbReference type="NCBIfam" id="NF037995">
    <property type="entry name" value="TRAP_S1"/>
    <property type="match status" value="1"/>
</dbReference>
<evidence type="ECO:0000256" key="4">
    <source>
        <dbReference type="SAM" id="SignalP"/>
    </source>
</evidence>
<keyword evidence="6" id="KW-1185">Reference proteome</keyword>
<dbReference type="InterPro" id="IPR038404">
    <property type="entry name" value="TRAP_DctP_sf"/>
</dbReference>